<evidence type="ECO:0000313" key="11">
    <source>
        <dbReference type="EMBL" id="UNI24990.1"/>
    </source>
</evidence>
<accession>A0A9Q8QSI3</accession>
<dbReference type="GO" id="GO:0005576">
    <property type="term" value="C:extracellular region"/>
    <property type="evidence" value="ECO:0007669"/>
    <property type="project" value="UniProtKB-ARBA"/>
</dbReference>
<dbReference type="InterPro" id="IPR023827">
    <property type="entry name" value="Peptidase_S8_Asp-AS"/>
</dbReference>
<feature type="domain" description="Peptidase S8/S53" evidence="9">
    <location>
        <begin position="152"/>
        <end position="354"/>
    </location>
</feature>
<dbReference type="FunFam" id="3.40.50.200:FF:000014">
    <property type="entry name" value="Proteinase K"/>
    <property type="match status" value="1"/>
</dbReference>
<dbReference type="Pfam" id="PF05922">
    <property type="entry name" value="Inhibitor_I9"/>
    <property type="match status" value="1"/>
</dbReference>
<dbReference type="OrthoDB" id="206201at2759"/>
<dbReference type="SUPFAM" id="SSF54897">
    <property type="entry name" value="Protease propeptides/inhibitors"/>
    <property type="match status" value="1"/>
</dbReference>
<evidence type="ECO:0000313" key="12">
    <source>
        <dbReference type="Proteomes" id="UP000829364"/>
    </source>
</evidence>
<comment type="similarity">
    <text evidence="1 6 7">Belongs to the peptidase S8 family.</text>
</comment>
<dbReference type="EMBL" id="CP086367">
    <property type="protein sequence ID" value="UNI24990.1"/>
    <property type="molecule type" value="Genomic_DNA"/>
</dbReference>
<evidence type="ECO:0000256" key="8">
    <source>
        <dbReference type="SAM" id="SignalP"/>
    </source>
</evidence>
<dbReference type="InterPro" id="IPR015500">
    <property type="entry name" value="Peptidase_S8_subtilisin-rel"/>
</dbReference>
<feature type="active site" description="Charge relay system" evidence="6">
    <location>
        <position position="154"/>
    </location>
</feature>
<dbReference type="Gene3D" id="3.30.70.80">
    <property type="entry name" value="Peptidase S8 propeptide/proteinase inhibitor I9"/>
    <property type="match status" value="1"/>
</dbReference>
<name>A0A9Q8QSI3_9HYPO</name>
<keyword evidence="3 8" id="KW-0732">Signal</keyword>
<evidence type="ECO:0000256" key="4">
    <source>
        <dbReference type="ARBA" id="ARBA00022801"/>
    </source>
</evidence>
<evidence type="ECO:0000256" key="1">
    <source>
        <dbReference type="ARBA" id="ARBA00011073"/>
    </source>
</evidence>
<reference evidence="11" key="1">
    <citation type="submission" date="2021-11" db="EMBL/GenBank/DDBJ databases">
        <title>Purpureocillium_takamizusanense_genome.</title>
        <authorList>
            <person name="Nguyen N.-H."/>
        </authorList>
    </citation>
    <scope>NUCLEOTIDE SEQUENCE</scope>
    <source>
        <strain evidence="11">PT3</strain>
    </source>
</reference>
<feature type="active site" description="Charge relay system" evidence="6">
    <location>
        <position position="185"/>
    </location>
</feature>
<dbReference type="RefSeq" id="XP_047848471.1">
    <property type="nucleotide sequence ID" value="XM_047992457.1"/>
</dbReference>
<evidence type="ECO:0000259" key="9">
    <source>
        <dbReference type="Pfam" id="PF00082"/>
    </source>
</evidence>
<dbReference type="KEGG" id="ptkz:JDV02_010701"/>
<dbReference type="Gene3D" id="3.40.50.200">
    <property type="entry name" value="Peptidase S8/S53 domain"/>
    <property type="match status" value="1"/>
</dbReference>
<dbReference type="PROSITE" id="PS00137">
    <property type="entry name" value="SUBTILASE_HIS"/>
    <property type="match status" value="1"/>
</dbReference>
<dbReference type="GeneID" id="72072644"/>
<proteinExistence type="inferred from homology"/>
<evidence type="ECO:0008006" key="13">
    <source>
        <dbReference type="Google" id="ProtNLM"/>
    </source>
</evidence>
<keyword evidence="5 6" id="KW-0720">Serine protease</keyword>
<feature type="domain" description="Inhibitor I9" evidence="10">
    <location>
        <begin position="60"/>
        <end position="105"/>
    </location>
</feature>
<gene>
    <name evidence="11" type="ORF">JDV02_010701</name>
</gene>
<dbReference type="InterPro" id="IPR034193">
    <property type="entry name" value="PCSK9_ProteinaseK-like"/>
</dbReference>
<evidence type="ECO:0000256" key="2">
    <source>
        <dbReference type="ARBA" id="ARBA00022670"/>
    </source>
</evidence>
<evidence type="ECO:0000256" key="7">
    <source>
        <dbReference type="RuleBase" id="RU003355"/>
    </source>
</evidence>
<dbReference type="GO" id="GO:0006508">
    <property type="term" value="P:proteolysis"/>
    <property type="evidence" value="ECO:0007669"/>
    <property type="project" value="UniProtKB-KW"/>
</dbReference>
<keyword evidence="2 6" id="KW-0645">Protease</keyword>
<dbReference type="InterPro" id="IPR050131">
    <property type="entry name" value="Peptidase_S8_subtilisin-like"/>
</dbReference>
<dbReference type="InterPro" id="IPR037045">
    <property type="entry name" value="S8pro/Inhibitor_I9_sf"/>
</dbReference>
<dbReference type="Proteomes" id="UP000829364">
    <property type="component" value="Chromosome 14"/>
</dbReference>
<dbReference type="SUPFAM" id="SSF52743">
    <property type="entry name" value="Subtilisin-like"/>
    <property type="match status" value="1"/>
</dbReference>
<dbReference type="AlphaFoldDB" id="A0A9Q8QSI3"/>
<feature type="chain" id="PRO_5040108472" description="Cuticle-degrading protease" evidence="8">
    <location>
        <begin position="17"/>
        <end position="391"/>
    </location>
</feature>
<protein>
    <recommendedName>
        <fullName evidence="13">Cuticle-degrading protease</fullName>
    </recommendedName>
</protein>
<keyword evidence="4 6" id="KW-0378">Hydrolase</keyword>
<dbReference type="CDD" id="cd04077">
    <property type="entry name" value="Peptidases_S8_PCSK9_ProteinaseK_like"/>
    <property type="match status" value="1"/>
</dbReference>
<dbReference type="PROSITE" id="PS00138">
    <property type="entry name" value="SUBTILASE_SER"/>
    <property type="match status" value="1"/>
</dbReference>
<dbReference type="InterPro" id="IPR022398">
    <property type="entry name" value="Peptidase_S8_His-AS"/>
</dbReference>
<dbReference type="PANTHER" id="PTHR43806">
    <property type="entry name" value="PEPTIDASE S8"/>
    <property type="match status" value="1"/>
</dbReference>
<evidence type="ECO:0000256" key="6">
    <source>
        <dbReference type="PROSITE-ProRule" id="PRU01240"/>
    </source>
</evidence>
<dbReference type="GO" id="GO:0004252">
    <property type="term" value="F:serine-type endopeptidase activity"/>
    <property type="evidence" value="ECO:0007669"/>
    <property type="project" value="UniProtKB-UniRule"/>
</dbReference>
<dbReference type="InterPro" id="IPR023828">
    <property type="entry name" value="Peptidase_S8_Ser-AS"/>
</dbReference>
<dbReference type="PROSITE" id="PS51892">
    <property type="entry name" value="SUBTILASE"/>
    <property type="match status" value="1"/>
</dbReference>
<feature type="active site" description="Charge relay system" evidence="6">
    <location>
        <position position="338"/>
    </location>
</feature>
<dbReference type="Pfam" id="PF00082">
    <property type="entry name" value="Peptidase_S8"/>
    <property type="match status" value="1"/>
</dbReference>
<keyword evidence="12" id="KW-1185">Reference proteome</keyword>
<sequence>MLLTALTFLAVSLAQATVPYRRASPAPLIQPRGANLVDNTYIVKIKDGASTDSVDGFLSNRSISSVYTYYNALSGFTAVLTAEQLSSLRDHNDVEYVEQDAVVHLDRPKWILSHETEQKNAPWGLARISSLKPGSSTYIFDASSGAGTCSYVVDTGIDITHPDFEGRASFLINTFDNETTDTSGHGTHVAGIIGSRTYGVAKNTTLLGVRVTDDDNGRISAAIAGLDFIYSDAISRACPNGRIVNMSVGYPRSAALNAAASRLVRAGIFVAAGAGNSGEIVSTSPQTEPSVCTVGATAKNDSFASFSNYGPLVSVLAPGVKISSTFLNHTVAVANGTSMASPHVAGLAAYFLGMNMSATGLCQYLAATSISGAIARVPEGTANKLVNNGHR</sequence>
<dbReference type="InterPro" id="IPR036852">
    <property type="entry name" value="Peptidase_S8/S53_dom_sf"/>
</dbReference>
<evidence type="ECO:0000256" key="3">
    <source>
        <dbReference type="ARBA" id="ARBA00022729"/>
    </source>
</evidence>
<feature type="signal peptide" evidence="8">
    <location>
        <begin position="1"/>
        <end position="16"/>
    </location>
</feature>
<dbReference type="InterPro" id="IPR010259">
    <property type="entry name" value="S8pro/Inhibitor_I9"/>
</dbReference>
<dbReference type="PANTHER" id="PTHR43806:SF58">
    <property type="entry name" value="ALKALINE PROTEASE 1-RELATED"/>
    <property type="match status" value="1"/>
</dbReference>
<dbReference type="PRINTS" id="PR00723">
    <property type="entry name" value="SUBTILISIN"/>
</dbReference>
<organism evidence="11 12">
    <name type="scientific">Purpureocillium takamizusanense</name>
    <dbReference type="NCBI Taxonomy" id="2060973"/>
    <lineage>
        <taxon>Eukaryota</taxon>
        <taxon>Fungi</taxon>
        <taxon>Dikarya</taxon>
        <taxon>Ascomycota</taxon>
        <taxon>Pezizomycotina</taxon>
        <taxon>Sordariomycetes</taxon>
        <taxon>Hypocreomycetidae</taxon>
        <taxon>Hypocreales</taxon>
        <taxon>Ophiocordycipitaceae</taxon>
        <taxon>Purpureocillium</taxon>
    </lineage>
</organism>
<evidence type="ECO:0000256" key="5">
    <source>
        <dbReference type="ARBA" id="ARBA00022825"/>
    </source>
</evidence>
<dbReference type="PROSITE" id="PS00136">
    <property type="entry name" value="SUBTILASE_ASP"/>
    <property type="match status" value="1"/>
</dbReference>
<dbReference type="InterPro" id="IPR000209">
    <property type="entry name" value="Peptidase_S8/S53_dom"/>
</dbReference>
<evidence type="ECO:0000259" key="10">
    <source>
        <dbReference type="Pfam" id="PF05922"/>
    </source>
</evidence>